<organism evidence="4 5">
    <name type="scientific">Steinernema carpocapsae</name>
    <name type="common">Entomopathogenic nematode</name>
    <dbReference type="NCBI Taxonomy" id="34508"/>
    <lineage>
        <taxon>Eukaryota</taxon>
        <taxon>Metazoa</taxon>
        <taxon>Ecdysozoa</taxon>
        <taxon>Nematoda</taxon>
        <taxon>Chromadorea</taxon>
        <taxon>Rhabditida</taxon>
        <taxon>Tylenchina</taxon>
        <taxon>Panagrolaimomorpha</taxon>
        <taxon>Strongyloidoidea</taxon>
        <taxon>Steinernematidae</taxon>
        <taxon>Steinernema</taxon>
    </lineage>
</organism>
<evidence type="ECO:0000259" key="3">
    <source>
        <dbReference type="PROSITE" id="PS51444"/>
    </source>
</evidence>
<dbReference type="Pfam" id="PF02181">
    <property type="entry name" value="FH2"/>
    <property type="match status" value="1"/>
</dbReference>
<keyword evidence="5" id="KW-1185">Reference proteome</keyword>
<comment type="caution">
    <text evidence="4">The sequence shown here is derived from an EMBL/GenBank/DDBJ whole genome shotgun (WGS) entry which is preliminary data.</text>
</comment>
<proteinExistence type="inferred from homology"/>
<feature type="compositionally biased region" description="Basic residues" evidence="2">
    <location>
        <begin position="256"/>
        <end position="268"/>
    </location>
</feature>
<reference evidence="4 5" key="2">
    <citation type="journal article" date="2019" name="G3 (Bethesda)">
        <title>Hybrid Assembly of the Genome of the Entomopathogenic Nematode Steinernema carpocapsae Identifies the X-Chromosome.</title>
        <authorList>
            <person name="Serra L."/>
            <person name="Macchietto M."/>
            <person name="Macias-Munoz A."/>
            <person name="McGill C.J."/>
            <person name="Rodriguez I.M."/>
            <person name="Rodriguez B."/>
            <person name="Murad R."/>
            <person name="Mortazavi A."/>
        </authorList>
    </citation>
    <scope>NUCLEOTIDE SEQUENCE [LARGE SCALE GENOMIC DNA]</scope>
    <source>
        <strain evidence="4 5">ALL</strain>
    </source>
</reference>
<dbReference type="InterPro" id="IPR043592">
    <property type="entry name" value="FMNL_animal"/>
</dbReference>
<dbReference type="GO" id="GO:0005829">
    <property type="term" value="C:cytosol"/>
    <property type="evidence" value="ECO:0007669"/>
    <property type="project" value="TreeGrafter"/>
</dbReference>
<dbReference type="InterPro" id="IPR042201">
    <property type="entry name" value="FH2_Formin_sf"/>
</dbReference>
<dbReference type="PROSITE" id="PS51444">
    <property type="entry name" value="FH2"/>
    <property type="match status" value="1"/>
</dbReference>
<dbReference type="Proteomes" id="UP000298663">
    <property type="component" value="Unassembled WGS sequence"/>
</dbReference>
<evidence type="ECO:0000313" key="5">
    <source>
        <dbReference type="Proteomes" id="UP000298663"/>
    </source>
</evidence>
<dbReference type="GO" id="GO:0016477">
    <property type="term" value="P:cell migration"/>
    <property type="evidence" value="ECO:0007669"/>
    <property type="project" value="TreeGrafter"/>
</dbReference>
<dbReference type="EMBL" id="AZBU02000005">
    <property type="protein sequence ID" value="TKR78123.1"/>
    <property type="molecule type" value="Genomic_DNA"/>
</dbReference>
<feature type="compositionally biased region" description="Low complexity" evidence="2">
    <location>
        <begin position="24"/>
        <end position="33"/>
    </location>
</feature>
<sequence>MTSLAQPPSTATFGSASDDPGATSNSSPSPVSPKSDDLVATTSSAALFQPAISPSATTAAPTTTANALPSIFHQNPDPYHLFQLLAQHVQNSNAAKQNEAVAAAAATAPAPPPKVPVVPDLYSILTNSQNILQNPFLMQQQQQNQLAAAAHQQQVAQQQQQQNDKKRTYPYTFQYCVLCQKNVHSSKLPCHIRQCHVAKPMFQCPACDFTSTYSKNNVKSHMVSLHGLAGDPISYMDQYAGQVEEFMKKCFPNVRGRGRPMHGGKRASPKLQTISSQPSTPNAGANTVASQLQAQRQRADNKNYLLAMNTQLGSQVLQRQNIQNQRKTPNPAQNNFAQLYAQAMASKLNSEHVALPGLLNPNLNGLFEENNNTSNSRQTIVGATVAVKTGEAIKNELWENGNSTFDTESGLLSSSVSSTDDYKMQSHNEQLLELSAQLGGIGNAWRGPDSDSSGSQSGYTVQPGENMQPRYLAHHLDWSVLNADQLANTIFETFGNAFVDKVDISKFEQLTDSNALLTSEQLEQINAVRQKMNKESFEVLYAVAKLQTGDLTAENIRDLETIAPSAVDIQRFKSFAEINNISSLSDDEKFIFDLAKIERFEEKLFVLSYAASFSSKVNEMKEKLKEFMQAAKMVQNSMAFNSVLQLTLICGNYVCGYFNAQIVRGFRTSTINELCQFKISENETLLDVLADALQKDASFGPSDFTDNLELFEKVGNVEFSKVLSEIKHLETGQLRAMAEIHASSSPSGHNALIEQLTNASQQFTELNDLVHQTKDQLITTLQFFGEPVSQFDSPLQPEVFFAKIALFGHALQKRLQQS</sequence>
<dbReference type="InterPro" id="IPR015425">
    <property type="entry name" value="FH2_Formin"/>
</dbReference>
<dbReference type="STRING" id="34508.A0A4U5N763"/>
<dbReference type="AlphaFoldDB" id="A0A4U5N763"/>
<feature type="domain" description="FH2" evidence="3">
    <location>
        <begin position="449"/>
        <end position="818"/>
    </location>
</feature>
<feature type="compositionally biased region" description="Polar residues" evidence="2">
    <location>
        <begin position="270"/>
        <end position="296"/>
    </location>
</feature>
<dbReference type="Gene3D" id="3.30.160.60">
    <property type="entry name" value="Classic Zinc Finger"/>
    <property type="match status" value="1"/>
</dbReference>
<feature type="compositionally biased region" description="Polar residues" evidence="2">
    <location>
        <begin position="1"/>
        <end position="15"/>
    </location>
</feature>
<comment type="similarity">
    <text evidence="1">Belongs to the formin homology family.</text>
</comment>
<feature type="region of interest" description="Disordered" evidence="2">
    <location>
        <begin position="1"/>
        <end position="38"/>
    </location>
</feature>
<dbReference type="PANTHER" id="PTHR45857:SF8">
    <property type="entry name" value="FORMIN-HOMOLOGY AND ZINC FINGER DOMAINS PROTEIN 1"/>
    <property type="match status" value="1"/>
</dbReference>
<dbReference type="PANTHER" id="PTHR45857">
    <property type="entry name" value="FORMIN-LIKE PROTEIN"/>
    <property type="match status" value="1"/>
</dbReference>
<evidence type="ECO:0000256" key="2">
    <source>
        <dbReference type="SAM" id="MobiDB-lite"/>
    </source>
</evidence>
<feature type="region of interest" description="Disordered" evidence="2">
    <location>
        <begin position="443"/>
        <end position="465"/>
    </location>
</feature>
<dbReference type="SUPFAM" id="SSF101447">
    <property type="entry name" value="Formin homology 2 domain (FH2 domain)"/>
    <property type="match status" value="1"/>
</dbReference>
<evidence type="ECO:0000256" key="1">
    <source>
        <dbReference type="ARBA" id="ARBA00023449"/>
    </source>
</evidence>
<dbReference type="GO" id="GO:0008360">
    <property type="term" value="P:regulation of cell shape"/>
    <property type="evidence" value="ECO:0007669"/>
    <property type="project" value="TreeGrafter"/>
</dbReference>
<dbReference type="GO" id="GO:0051015">
    <property type="term" value="F:actin filament binding"/>
    <property type="evidence" value="ECO:0007669"/>
    <property type="project" value="TreeGrafter"/>
</dbReference>
<dbReference type="OrthoDB" id="1668162at2759"/>
<dbReference type="Gene3D" id="1.20.58.2220">
    <property type="entry name" value="Formin, FH2 domain"/>
    <property type="match status" value="1"/>
</dbReference>
<name>A0A4U5N763_STECR</name>
<dbReference type="SMART" id="SM00498">
    <property type="entry name" value="FH2"/>
    <property type="match status" value="1"/>
</dbReference>
<evidence type="ECO:0000313" key="4">
    <source>
        <dbReference type="EMBL" id="TKR78123.1"/>
    </source>
</evidence>
<reference evidence="4 5" key="1">
    <citation type="journal article" date="2015" name="Genome Biol.">
        <title>Comparative genomics of Steinernema reveals deeply conserved gene regulatory networks.</title>
        <authorList>
            <person name="Dillman A.R."/>
            <person name="Macchietto M."/>
            <person name="Porter C.F."/>
            <person name="Rogers A."/>
            <person name="Williams B."/>
            <person name="Antoshechkin I."/>
            <person name="Lee M.M."/>
            <person name="Goodwin Z."/>
            <person name="Lu X."/>
            <person name="Lewis E.E."/>
            <person name="Goodrich-Blair H."/>
            <person name="Stock S.P."/>
            <person name="Adams B.J."/>
            <person name="Sternberg P.W."/>
            <person name="Mortazavi A."/>
        </authorList>
    </citation>
    <scope>NUCLEOTIDE SEQUENCE [LARGE SCALE GENOMIC DNA]</scope>
    <source>
        <strain evidence="4 5">ALL</strain>
    </source>
</reference>
<feature type="region of interest" description="Disordered" evidence="2">
    <location>
        <begin position="255"/>
        <end position="296"/>
    </location>
</feature>
<gene>
    <name evidence="4" type="ORF">L596_018982</name>
</gene>
<dbReference type="GO" id="GO:0030866">
    <property type="term" value="P:cortical actin cytoskeleton organization"/>
    <property type="evidence" value="ECO:0007669"/>
    <property type="project" value="TreeGrafter"/>
</dbReference>
<protein>
    <recommendedName>
        <fullName evidence="3">FH2 domain-containing protein</fullName>
    </recommendedName>
</protein>
<accession>A0A4U5N763</accession>